<dbReference type="GeneID" id="95375552"/>
<evidence type="ECO:0000313" key="6">
    <source>
        <dbReference type="Proteomes" id="UP000288943"/>
    </source>
</evidence>
<dbReference type="EMBL" id="CP026520">
    <property type="protein sequence ID" value="QAV18372.1"/>
    <property type="molecule type" value="Genomic_DNA"/>
</dbReference>
<dbReference type="PROSITE" id="PS50110">
    <property type="entry name" value="RESPONSE_REGULATORY"/>
    <property type="match status" value="1"/>
</dbReference>
<dbReference type="PANTHER" id="PTHR43156">
    <property type="entry name" value="STAGE II SPORULATION PROTEIN E-RELATED"/>
    <property type="match status" value="1"/>
</dbReference>
<dbReference type="Gene3D" id="3.60.40.10">
    <property type="entry name" value="PPM-type phosphatase domain"/>
    <property type="match status" value="1"/>
</dbReference>
<evidence type="ECO:0000256" key="1">
    <source>
        <dbReference type="ARBA" id="ARBA00022801"/>
    </source>
</evidence>
<dbReference type="Proteomes" id="UP000288943">
    <property type="component" value="Chromosome"/>
</dbReference>
<dbReference type="GO" id="GO:0016791">
    <property type="term" value="F:phosphatase activity"/>
    <property type="evidence" value="ECO:0007669"/>
    <property type="project" value="TreeGrafter"/>
</dbReference>
<proteinExistence type="predicted"/>
<dbReference type="InterPro" id="IPR036457">
    <property type="entry name" value="PPM-type-like_dom_sf"/>
</dbReference>
<organism evidence="5 6">
    <name type="scientific">Paenibacillus chitinolyticus</name>
    <dbReference type="NCBI Taxonomy" id="79263"/>
    <lineage>
        <taxon>Bacteria</taxon>
        <taxon>Bacillati</taxon>
        <taxon>Bacillota</taxon>
        <taxon>Bacilli</taxon>
        <taxon>Bacillales</taxon>
        <taxon>Paenibacillaceae</taxon>
        <taxon>Paenibacillus</taxon>
    </lineage>
</organism>
<keyword evidence="1" id="KW-0378">Hydrolase</keyword>
<evidence type="ECO:0000313" key="4">
    <source>
        <dbReference type="EMBL" id="MCY9594378.1"/>
    </source>
</evidence>
<keyword evidence="7" id="KW-1185">Reference proteome</keyword>
<feature type="domain" description="Response regulatory" evidence="3">
    <location>
        <begin position="2"/>
        <end position="126"/>
    </location>
</feature>
<dbReference type="Proteomes" id="UP001527202">
    <property type="component" value="Unassembled WGS sequence"/>
</dbReference>
<dbReference type="Gene3D" id="3.40.50.2300">
    <property type="match status" value="1"/>
</dbReference>
<reference evidence="5 6" key="1">
    <citation type="submission" date="2018-01" db="EMBL/GenBank/DDBJ databases">
        <title>The whole genome sequencing and assembly of Paenibacillus chitinolyticus KCCM 41400 strain.</title>
        <authorList>
            <person name="Kim J.-Y."/>
            <person name="Park M.-K."/>
            <person name="Lee Y.-J."/>
            <person name="Yi H."/>
            <person name="Bahn Y.-S."/>
            <person name="Kim J.F."/>
            <person name="Lee D.-W."/>
        </authorList>
    </citation>
    <scope>NUCLEOTIDE SEQUENCE [LARGE SCALE GENOMIC DNA]</scope>
    <source>
        <strain evidence="5 6">KCCM 41400</strain>
    </source>
</reference>
<dbReference type="RefSeq" id="WP_042228369.1">
    <property type="nucleotide sequence ID" value="NZ_CP026520.1"/>
</dbReference>
<dbReference type="OrthoDB" id="9763484at2"/>
<gene>
    <name evidence="4" type="ORF">M5X16_01115</name>
    <name evidence="5" type="ORF">PC41400_12100</name>
</gene>
<dbReference type="GO" id="GO:0000160">
    <property type="term" value="P:phosphorelay signal transduction system"/>
    <property type="evidence" value="ECO:0007669"/>
    <property type="project" value="InterPro"/>
</dbReference>
<evidence type="ECO:0000313" key="7">
    <source>
        <dbReference type="Proteomes" id="UP001527202"/>
    </source>
</evidence>
<dbReference type="KEGG" id="pchi:PC41400_12100"/>
<keyword evidence="2" id="KW-0597">Phosphoprotein</keyword>
<name>A0A410WVJ8_9BACL</name>
<reference evidence="4 7" key="2">
    <citation type="submission" date="2022-05" db="EMBL/GenBank/DDBJ databases">
        <title>Genome Sequencing of Bee-Associated Microbes.</title>
        <authorList>
            <person name="Dunlap C."/>
        </authorList>
    </citation>
    <scope>NUCLEOTIDE SEQUENCE [LARGE SCALE GENOMIC DNA]</scope>
    <source>
        <strain evidence="4 7">NRRL B-23120</strain>
    </source>
</reference>
<dbReference type="SUPFAM" id="SSF81606">
    <property type="entry name" value="PP2C-like"/>
    <property type="match status" value="1"/>
</dbReference>
<feature type="modified residue" description="4-aspartylphosphate" evidence="2">
    <location>
        <position position="59"/>
    </location>
</feature>
<dbReference type="SMART" id="SM00331">
    <property type="entry name" value="PP2C_SIG"/>
    <property type="match status" value="1"/>
</dbReference>
<dbReference type="SMART" id="SM00448">
    <property type="entry name" value="REC"/>
    <property type="match status" value="1"/>
</dbReference>
<dbReference type="AlphaFoldDB" id="A0A410WVJ8"/>
<dbReference type="InterPro" id="IPR011006">
    <property type="entry name" value="CheY-like_superfamily"/>
</dbReference>
<dbReference type="SUPFAM" id="SSF52172">
    <property type="entry name" value="CheY-like"/>
    <property type="match status" value="1"/>
</dbReference>
<evidence type="ECO:0000256" key="2">
    <source>
        <dbReference type="PROSITE-ProRule" id="PRU00169"/>
    </source>
</evidence>
<evidence type="ECO:0000259" key="3">
    <source>
        <dbReference type="PROSITE" id="PS50110"/>
    </source>
</evidence>
<dbReference type="InterPro" id="IPR001789">
    <property type="entry name" value="Sig_transdc_resp-reg_receiver"/>
</dbReference>
<dbReference type="PANTHER" id="PTHR43156:SF14">
    <property type="entry name" value="PHOSPHOSERINE PHOSPHATASE RSBP"/>
    <property type="match status" value="1"/>
</dbReference>
<sequence>MSIMIVDDNPVNLIVIEKILKSAGYSNMHRASSAMELFDMLKIDNPSSSDLQIDLILMDLMMPEIDGIEACKKLQQIEELKDIPIIIITAMGDSIKLAEALEAGAIDYVTKPINKIELVARIKSALRLKYEKDWHKENDKRIRSELQLAKNVQSSVLSLPIETEKIRIEAYYNPSYELAGDLYNWYPIDEDRYGVMLLDIMGHGISSSLVCMFISSVLRDTITKFVTPELVIAELNRYMNRLHNDQNHLNYYFTAIYMLVDTKNKTIDYVNAGHPPGFLMNDSGKAIPLANGTCAVGFFEEMDIKPGRITYTGKSRILLYTDGLLEEIEEAETELPTRLITAVQQKGDMGLHAVVDELLDEEVQNNHMDDICLIWIDIP</sequence>
<protein>
    <submittedName>
        <fullName evidence="5">Fused response regulator/phosphatase</fullName>
    </submittedName>
</protein>
<accession>A0A410WVJ8</accession>
<dbReference type="InterPro" id="IPR001932">
    <property type="entry name" value="PPM-type_phosphatase-like_dom"/>
</dbReference>
<evidence type="ECO:0000313" key="5">
    <source>
        <dbReference type="EMBL" id="QAV18372.1"/>
    </source>
</evidence>
<dbReference type="Pfam" id="PF07228">
    <property type="entry name" value="SpoIIE"/>
    <property type="match status" value="1"/>
</dbReference>
<dbReference type="InterPro" id="IPR052016">
    <property type="entry name" value="Bact_Sigma-Reg"/>
</dbReference>
<dbReference type="EMBL" id="JAMDMJ010000001">
    <property type="protein sequence ID" value="MCY9594378.1"/>
    <property type="molecule type" value="Genomic_DNA"/>
</dbReference>
<dbReference type="Pfam" id="PF00072">
    <property type="entry name" value="Response_reg"/>
    <property type="match status" value="1"/>
</dbReference>